<organism evidence="2 3">
    <name type="scientific">Paenibacillus mellifer</name>
    <dbReference type="NCBI Taxonomy" id="2937794"/>
    <lineage>
        <taxon>Bacteria</taxon>
        <taxon>Bacillati</taxon>
        <taxon>Bacillota</taxon>
        <taxon>Bacilli</taxon>
        <taxon>Bacillales</taxon>
        <taxon>Paenibacillaceae</taxon>
        <taxon>Paenibacillus</taxon>
    </lineage>
</organism>
<dbReference type="InterPro" id="IPR040836">
    <property type="entry name" value="SAVED"/>
</dbReference>
<reference evidence="2" key="1">
    <citation type="submission" date="2022-04" db="EMBL/GenBank/DDBJ databases">
        <authorList>
            <person name="Seo M.-J."/>
        </authorList>
    </citation>
    <scope>NUCLEOTIDE SEQUENCE</scope>
    <source>
        <strain evidence="2">MBLB2552</strain>
    </source>
</reference>
<evidence type="ECO:0000313" key="3">
    <source>
        <dbReference type="Proteomes" id="UP001139534"/>
    </source>
</evidence>
<protein>
    <submittedName>
        <fullName evidence="2">SAVED domain-containing protein</fullName>
    </submittedName>
</protein>
<gene>
    <name evidence="2" type="ORF">M0651_13860</name>
</gene>
<sequence>MARRQKNQSEKKRRELTRAELLHLWMVSGGICTFEGCNKRLVANTDGKLTNVGIIAHIIGHKGPRYEFAQQYGFTDDTLEDVRNLMLMCYDHSKLIDDDHTKEQFPPDKLFEMKANHEAWVRSWTDEKRKSLAIVHKRLGPPMATIPQLEQTPNIILQAVENQDEFNDFSPEGWAEGKDDNKKLYKKFVECIKKGEYEVAEVFALSPIPLLIHLGILLSDTIPFTIYQYERDSELWVSKLPEGQMLEPINPSMQLSIGNSKQLVVAIAISGVITQEDVENIASEADQLIINIENPHVKRILYRDQVKEVQKIFKEKTEELIRRNGYKKIHLLYSGPAGLAIELGRSINPNMWPEVLIYQFNYRAEPRYSFALSV</sequence>
<keyword evidence="3" id="KW-1185">Reference proteome</keyword>
<name>A0A9X1XYF2_9BACL</name>
<proteinExistence type="predicted"/>
<dbReference type="EMBL" id="JALPRK010000012">
    <property type="protein sequence ID" value="MCK8488260.1"/>
    <property type="molecule type" value="Genomic_DNA"/>
</dbReference>
<feature type="domain" description="SMODS-associated and fused to various effectors" evidence="1">
    <location>
        <begin position="190"/>
        <end position="373"/>
    </location>
</feature>
<comment type="caution">
    <text evidence="2">The sequence shown here is derived from an EMBL/GenBank/DDBJ whole genome shotgun (WGS) entry which is preliminary data.</text>
</comment>
<dbReference type="AlphaFoldDB" id="A0A9X1XYF2"/>
<dbReference type="NCBIfam" id="NF033611">
    <property type="entry name" value="SAVED"/>
    <property type="match status" value="1"/>
</dbReference>
<evidence type="ECO:0000313" key="2">
    <source>
        <dbReference type="EMBL" id="MCK8488260.1"/>
    </source>
</evidence>
<dbReference type="Proteomes" id="UP001139534">
    <property type="component" value="Unassembled WGS sequence"/>
</dbReference>
<accession>A0A9X1XYF2</accession>
<dbReference type="RefSeq" id="WP_248552339.1">
    <property type="nucleotide sequence ID" value="NZ_JALPRK010000012.1"/>
</dbReference>
<dbReference type="Pfam" id="PF18145">
    <property type="entry name" value="SAVED"/>
    <property type="match status" value="1"/>
</dbReference>
<evidence type="ECO:0000259" key="1">
    <source>
        <dbReference type="Pfam" id="PF18145"/>
    </source>
</evidence>